<dbReference type="EMBL" id="CP040899">
    <property type="protein sequence ID" value="QDB80547.1"/>
    <property type="molecule type" value="Genomic_DNA"/>
</dbReference>
<evidence type="ECO:0000313" key="7">
    <source>
        <dbReference type="Proteomes" id="UP000313948"/>
    </source>
</evidence>
<dbReference type="SUPFAM" id="SSF46785">
    <property type="entry name" value="Winged helix' DNA-binding domain"/>
    <property type="match status" value="1"/>
</dbReference>
<dbReference type="Pfam" id="PF25583">
    <property type="entry name" value="WCX"/>
    <property type="match status" value="1"/>
</dbReference>
<dbReference type="InterPro" id="IPR013196">
    <property type="entry name" value="HTH_11"/>
</dbReference>
<dbReference type="PROSITE" id="PS00894">
    <property type="entry name" value="HTH_DEOR_1"/>
    <property type="match status" value="1"/>
</dbReference>
<feature type="compositionally biased region" description="Polar residues" evidence="4">
    <location>
        <begin position="321"/>
        <end position="331"/>
    </location>
</feature>
<gene>
    <name evidence="6" type="ORF">FE251_15095</name>
</gene>
<accession>A0ABX5VPW3</accession>
<evidence type="ECO:0000313" key="6">
    <source>
        <dbReference type="EMBL" id="QDB80547.1"/>
    </source>
</evidence>
<evidence type="ECO:0000259" key="5">
    <source>
        <dbReference type="PROSITE" id="PS51000"/>
    </source>
</evidence>
<dbReference type="InterPro" id="IPR036388">
    <property type="entry name" value="WH-like_DNA-bd_sf"/>
</dbReference>
<evidence type="ECO:0000256" key="2">
    <source>
        <dbReference type="ARBA" id="ARBA00023125"/>
    </source>
</evidence>
<dbReference type="InterPro" id="IPR057727">
    <property type="entry name" value="WCX_dom"/>
</dbReference>
<evidence type="ECO:0000256" key="4">
    <source>
        <dbReference type="SAM" id="MobiDB-lite"/>
    </source>
</evidence>
<dbReference type="InterPro" id="IPR028349">
    <property type="entry name" value="PafC-like"/>
</dbReference>
<proteinExistence type="predicted"/>
<dbReference type="Proteomes" id="UP000313948">
    <property type="component" value="Chromosome"/>
</dbReference>
<keyword evidence="1" id="KW-0805">Transcription regulation</keyword>
<dbReference type="PROSITE" id="PS52050">
    <property type="entry name" value="WYL"/>
    <property type="match status" value="1"/>
</dbReference>
<dbReference type="InterPro" id="IPR036390">
    <property type="entry name" value="WH_DNA-bd_sf"/>
</dbReference>
<organism evidence="6 7">
    <name type="scientific">Georgenia wutianyii</name>
    <dbReference type="NCBI Taxonomy" id="2585135"/>
    <lineage>
        <taxon>Bacteria</taxon>
        <taxon>Bacillati</taxon>
        <taxon>Actinomycetota</taxon>
        <taxon>Actinomycetes</taxon>
        <taxon>Micrococcales</taxon>
        <taxon>Bogoriellaceae</taxon>
        <taxon>Georgenia</taxon>
    </lineage>
</organism>
<dbReference type="Pfam" id="PF08279">
    <property type="entry name" value="HTH_11"/>
    <property type="match status" value="1"/>
</dbReference>
<dbReference type="InterPro" id="IPR001034">
    <property type="entry name" value="DeoR_HTH"/>
</dbReference>
<dbReference type="PIRSF" id="PIRSF016838">
    <property type="entry name" value="PafC"/>
    <property type="match status" value="1"/>
</dbReference>
<reference evidence="6 7" key="1">
    <citation type="submission" date="2019-05" db="EMBL/GenBank/DDBJ databases">
        <title>Georgenia *** sp. nov., and Georgenia *** sp. nov., isolated from the intestinal contents of plateau pika (Ochotona curzoniae) in the Qinghai-Tibet plateau of China.</title>
        <authorList>
            <person name="Tian Z."/>
        </authorList>
    </citation>
    <scope>NUCLEOTIDE SEQUENCE [LARGE SCALE GENOMIC DNA]</scope>
    <source>
        <strain evidence="6 7">Z294</strain>
    </source>
</reference>
<evidence type="ECO:0000256" key="3">
    <source>
        <dbReference type="ARBA" id="ARBA00023163"/>
    </source>
</evidence>
<protein>
    <submittedName>
        <fullName evidence="6">WYL domain-containing protein</fullName>
    </submittedName>
</protein>
<evidence type="ECO:0000256" key="1">
    <source>
        <dbReference type="ARBA" id="ARBA00023015"/>
    </source>
</evidence>
<dbReference type="PROSITE" id="PS51000">
    <property type="entry name" value="HTH_DEOR_2"/>
    <property type="match status" value="1"/>
</dbReference>
<feature type="region of interest" description="Disordered" evidence="4">
    <location>
        <begin position="310"/>
        <end position="331"/>
    </location>
</feature>
<dbReference type="Gene3D" id="1.10.10.10">
    <property type="entry name" value="Winged helix-like DNA-binding domain superfamily/Winged helix DNA-binding domain"/>
    <property type="match status" value="1"/>
</dbReference>
<keyword evidence="7" id="KW-1185">Reference proteome</keyword>
<keyword evidence="2" id="KW-0238">DNA-binding</keyword>
<dbReference type="PANTHER" id="PTHR34580:SF3">
    <property type="entry name" value="PROTEIN PAFB"/>
    <property type="match status" value="1"/>
</dbReference>
<dbReference type="PANTHER" id="PTHR34580">
    <property type="match status" value="1"/>
</dbReference>
<keyword evidence="3" id="KW-0804">Transcription</keyword>
<sequence length="331" mass="36997">MVDSSRRMLELLSLLQLRREWPGAELAERLGVSGRTLRRDVDKLRELDYPVHAVKGVGGGYRLGDGARLPPLQFLSDEAVAAAIALTTAASSNVHGVGEAAQRALGKLQLVLPARLRARVQRLGESVVHLPGVAVVDPEVLMTLAGACRDHLCLRFDYVRGDGTESRREVEPYGLVAWTGRWYLVAWDVEREDWRTFRVDRLRPRIPLGRRFTPRELPGQDAGAYLQRRVRDLWQEKAVVLVHEPADSDRMRRWATIGQVEPVDARTSRLRLDGDSVRWLAVALVELEADFTVESPASLRDHLRTVAGRLTRAADRPAPHTETSPVALSAE</sequence>
<dbReference type="InterPro" id="IPR018356">
    <property type="entry name" value="Tscrpt_reg_HTH_DeoR_CS"/>
</dbReference>
<name>A0ABX5VPW3_9MICO</name>
<dbReference type="RefSeq" id="WP_139072298.1">
    <property type="nucleotide sequence ID" value="NZ_CP040899.1"/>
</dbReference>
<dbReference type="InterPro" id="IPR026881">
    <property type="entry name" value="WYL_dom"/>
</dbReference>
<feature type="domain" description="HTH deoR-type" evidence="5">
    <location>
        <begin position="4"/>
        <end position="69"/>
    </location>
</feature>
<dbReference type="Pfam" id="PF13280">
    <property type="entry name" value="WYL"/>
    <property type="match status" value="1"/>
</dbReference>
<dbReference type="InterPro" id="IPR051534">
    <property type="entry name" value="CBASS_pafABC_assoc_protein"/>
</dbReference>